<dbReference type="AlphaFoldDB" id="A0AA40EXK7"/>
<dbReference type="Proteomes" id="UP001172159">
    <property type="component" value="Unassembled WGS sequence"/>
</dbReference>
<evidence type="ECO:0000313" key="2">
    <source>
        <dbReference type="Proteomes" id="UP001172159"/>
    </source>
</evidence>
<reference evidence="1" key="1">
    <citation type="submission" date="2023-06" db="EMBL/GenBank/DDBJ databases">
        <title>Genome-scale phylogeny and comparative genomics of the fungal order Sordariales.</title>
        <authorList>
            <consortium name="Lawrence Berkeley National Laboratory"/>
            <person name="Hensen N."/>
            <person name="Bonometti L."/>
            <person name="Westerberg I."/>
            <person name="Brannstrom I.O."/>
            <person name="Guillou S."/>
            <person name="Cros-Aarteil S."/>
            <person name="Calhoun S."/>
            <person name="Haridas S."/>
            <person name="Kuo A."/>
            <person name="Mondo S."/>
            <person name="Pangilinan J."/>
            <person name="Riley R."/>
            <person name="Labutti K."/>
            <person name="Andreopoulos B."/>
            <person name="Lipzen A."/>
            <person name="Chen C."/>
            <person name="Yanf M."/>
            <person name="Daum C."/>
            <person name="Ng V."/>
            <person name="Clum A."/>
            <person name="Steindorff A."/>
            <person name="Ohm R."/>
            <person name="Martin F."/>
            <person name="Silar P."/>
            <person name="Natvig D."/>
            <person name="Lalanne C."/>
            <person name="Gautier V."/>
            <person name="Ament-Velasquez S.L."/>
            <person name="Kruys A."/>
            <person name="Hutchinson M.I."/>
            <person name="Powell A.J."/>
            <person name="Barry K."/>
            <person name="Miller A.N."/>
            <person name="Grigoriev I.V."/>
            <person name="Debuchy R."/>
            <person name="Gladieux P."/>
            <person name="Thoren M.H."/>
            <person name="Johannesson H."/>
        </authorList>
    </citation>
    <scope>NUCLEOTIDE SEQUENCE</scope>
    <source>
        <strain evidence="1">CBS 540.89</strain>
    </source>
</reference>
<proteinExistence type="predicted"/>
<protein>
    <submittedName>
        <fullName evidence="1">Uncharacterized protein</fullName>
    </submittedName>
</protein>
<name>A0AA40EXK7_9PEZI</name>
<keyword evidence="2" id="KW-1185">Reference proteome</keyword>
<accession>A0AA40EXK7</accession>
<organism evidence="1 2">
    <name type="scientific">Apiosordaria backusii</name>
    <dbReference type="NCBI Taxonomy" id="314023"/>
    <lineage>
        <taxon>Eukaryota</taxon>
        <taxon>Fungi</taxon>
        <taxon>Dikarya</taxon>
        <taxon>Ascomycota</taxon>
        <taxon>Pezizomycotina</taxon>
        <taxon>Sordariomycetes</taxon>
        <taxon>Sordariomycetidae</taxon>
        <taxon>Sordariales</taxon>
        <taxon>Lasiosphaeriaceae</taxon>
        <taxon>Apiosordaria</taxon>
    </lineage>
</organism>
<gene>
    <name evidence="1" type="ORF">B0T21DRAFT_4360</name>
</gene>
<sequence>MEVLSAADAAAGLLGTLKATVDATRRFYERTRDVGEVLHDSYLAFDRCHTALEMWTRFWGLDKRLSRRYQEALWGPDGSRTIGRQLAKIKNQMEDVWDELSPLLARAGITQQTTSQVDWSSAQESRRGVAKIKSLLRKRDLWWFGRGKGGDLLSLINSVGASISDLRELSITCFSMVNGTSLLDHAPEMLASAVGLKSFLAAVLDAKTAATMYFSALFNMVRMGMPRTTPGSPYPKVAQLDMDLVKLRFLQSSNFQSFDNIQLQYNLSLLPDRRTRNWDPLLIIVDGPHKLTKSGPTPTKQTSGLKPESEISDALHAARDFNTSLFLVHSPDDTLSACFRVLPPQSHQLLDLCPSRPLESTANVWSILSPLPSSTSDSHKSESIMLPLSTRITLARKLVLMALFLGGTPWLSGARHGIGKIVRPDYSDGADHDRFLLDVEVDAEGPRVTSMQEWRQHLHSVGLFLLELGMGMQLREVIKSERGSGHLEFVFHNKEHPNNIPPNWVQSILDFLRYFVLGPLLSRFSLASSHSRVRLSFERVNSHLTTAMGEQYATTVKQLLNRTLWKNVDGANEMKDVARKCWQEVYLR</sequence>
<dbReference type="EMBL" id="JAUKTV010000001">
    <property type="protein sequence ID" value="KAK0747402.1"/>
    <property type="molecule type" value="Genomic_DNA"/>
</dbReference>
<comment type="caution">
    <text evidence="1">The sequence shown here is derived from an EMBL/GenBank/DDBJ whole genome shotgun (WGS) entry which is preliminary data.</text>
</comment>
<evidence type="ECO:0000313" key="1">
    <source>
        <dbReference type="EMBL" id="KAK0747402.1"/>
    </source>
</evidence>